<dbReference type="Gene3D" id="1.10.510.10">
    <property type="entry name" value="Transferase(Phosphotransferase) domain 1"/>
    <property type="match status" value="1"/>
</dbReference>
<dbReference type="CDD" id="cd06627">
    <property type="entry name" value="STKc_Cdc7_like"/>
    <property type="match status" value="1"/>
</dbReference>
<feature type="region of interest" description="Disordered" evidence="8">
    <location>
        <begin position="1"/>
        <end position="34"/>
    </location>
</feature>
<dbReference type="PROSITE" id="PS50011">
    <property type="entry name" value="PROTEIN_KINASE_DOM"/>
    <property type="match status" value="1"/>
</dbReference>
<feature type="region of interest" description="Disordered" evidence="8">
    <location>
        <begin position="519"/>
        <end position="546"/>
    </location>
</feature>
<dbReference type="InterPro" id="IPR000225">
    <property type="entry name" value="Armadillo"/>
</dbReference>
<keyword evidence="11" id="KW-1185">Reference proteome</keyword>
<dbReference type="InterPro" id="IPR008271">
    <property type="entry name" value="Ser/Thr_kinase_AS"/>
</dbReference>
<dbReference type="InterPro" id="IPR011009">
    <property type="entry name" value="Kinase-like_dom_sf"/>
</dbReference>
<sequence length="1203" mass="128055">MARQGGAPVIGYEPGRRRTTSEGSSPSVAGGKSQKSAFSDRYVLGEELGRGAFGQVFKATDTQTGDIVAIKQMSLSGITSDNLQAIVGEIDLLKNLRHKNIVKYIGSLKTRTHLSIILEYMEKGSLADVIRPAKFGAFPESLAAVYIAQVLHGLAYLHEQGVVHRDIKGANILTGNESVVKLADFGVAAKLTGASDGDESLTQSVVGTPYWMAPEVIEMTSVTAAADIWSVGCLTIELLTGQPPYFDLQPMSALFRIVQDEHPALPENVTEDMQGFLLECFQKDPQRRPGAKALLRHAWLRQQRATLRSTWSNTVKARGGRTDAHASVTNVVERILQADSDDTSSLGPETASESGEESQFAPKKSKSGLPARKDSAGSLESRAAPRSIGGPELPGSAHSSVAELPERPSLLKRPSASASESHFSVASLARSAAPASGRSAEPSLVTPAQRSEPPRSRTPQRPPPLDTSSPGLGKARSSDECFDGDPLGTLLASLSASNPLPSHAGGPEDLLSWLEHSDMQNGAMPAGSPKPVNLPGAPGAAPKHQQAAEIRRLVGALRPVVPNASMSSGAAVTARDTPVLDACQQLTGLLAEQQERRSTFMAENGVAALIELLDERNAKVALAALEVTNALVSNDVRILEASCLLGLVPAVLRYAYPIQPLLMRTQAAAFAYALCHGSAATARMFVACQGMPVLAALTENSLAESGFLTQTGITCTWQMLQMQGPFPLNHLCRLLAADNMPLRLVLALDALCSELRPSPTASQGHESPTESRYALSEVSGSSVPEELSLEDDAVSRVTSNSHASTSRGVGSSRLSNIGLNGYFRSSRQSGATVAPAAPVVRRVPKQAAHRRGSSLSGSSPDVLASLIETVGNILLVMAHADSVVKGAIGRKETLLALFVVMSKLDRRERALLKCLKCLRLLTFDPALLQPLQDAGTIPKLLPFLGRTNPVTLQLEALHALYNLCKISRTRQEAAAVAGVVPRLIALVSSASAKAQEGSNGREGQQSAQLRPLAISLICGMAHSTQRTRAELWAHNGLELLLGLLQEQVWQGAALDALAAWLSEDASRVEPRLAAREACQRFVALFAAYAPSGDSETLSRLLKPFLRILRHSKRITVEMGQGGLTPIVLDTLKQTSALTALDLLQVLRTLYEFHPRPKQYVAQYGILEHLQKLASGSDRSGGGSVLVQKQASSLLQALKVQSAI</sequence>
<keyword evidence="5" id="KW-0418">Kinase</keyword>
<dbReference type="InterPro" id="IPR017441">
    <property type="entry name" value="Protein_kinase_ATP_BS"/>
</dbReference>
<accession>A0ABP1G4X6</accession>
<dbReference type="PROSITE" id="PS00108">
    <property type="entry name" value="PROTEIN_KINASE_ST"/>
    <property type="match status" value="1"/>
</dbReference>
<dbReference type="SUPFAM" id="SSF48371">
    <property type="entry name" value="ARM repeat"/>
    <property type="match status" value="1"/>
</dbReference>
<feature type="region of interest" description="Disordered" evidence="8">
    <location>
        <begin position="337"/>
        <end position="416"/>
    </location>
</feature>
<feature type="compositionally biased region" description="Polar residues" evidence="8">
    <location>
        <begin position="796"/>
        <end position="810"/>
    </location>
</feature>
<feature type="compositionally biased region" description="Polar residues" evidence="8">
    <location>
        <begin position="343"/>
        <end position="353"/>
    </location>
</feature>
<dbReference type="InterPro" id="IPR050629">
    <property type="entry name" value="STE20/SPS1-PAK"/>
</dbReference>
<evidence type="ECO:0000256" key="7">
    <source>
        <dbReference type="PROSITE-ProRule" id="PRU10141"/>
    </source>
</evidence>
<keyword evidence="6 7" id="KW-0067">ATP-binding</keyword>
<evidence type="ECO:0000256" key="1">
    <source>
        <dbReference type="ARBA" id="ARBA00012513"/>
    </source>
</evidence>
<feature type="binding site" evidence="7">
    <location>
        <position position="71"/>
    </location>
    <ligand>
        <name>ATP</name>
        <dbReference type="ChEBI" id="CHEBI:30616"/>
    </ligand>
</feature>
<name>A0ABP1G4X6_9CHLO</name>
<dbReference type="InterPro" id="IPR016024">
    <property type="entry name" value="ARM-type_fold"/>
</dbReference>
<feature type="compositionally biased region" description="Polar residues" evidence="8">
    <location>
        <begin position="21"/>
        <end position="34"/>
    </location>
</feature>
<dbReference type="SUPFAM" id="SSF56112">
    <property type="entry name" value="Protein kinase-like (PK-like)"/>
    <property type="match status" value="1"/>
</dbReference>
<evidence type="ECO:0000256" key="2">
    <source>
        <dbReference type="ARBA" id="ARBA00022527"/>
    </source>
</evidence>
<protein>
    <recommendedName>
        <fullName evidence="1">non-specific serine/threonine protein kinase</fullName>
        <ecNumber evidence="1">2.7.11.1</ecNumber>
    </recommendedName>
</protein>
<keyword evidence="3" id="KW-0808">Transferase</keyword>
<feature type="compositionally biased region" description="Low complexity" evidence="8">
    <location>
        <begin position="429"/>
        <end position="443"/>
    </location>
</feature>
<dbReference type="Gene3D" id="1.25.10.10">
    <property type="entry name" value="Leucine-rich Repeat Variant"/>
    <property type="match status" value="2"/>
</dbReference>
<feature type="region of interest" description="Disordered" evidence="8">
    <location>
        <begin position="429"/>
        <end position="484"/>
    </location>
</feature>
<evidence type="ECO:0000256" key="3">
    <source>
        <dbReference type="ARBA" id="ARBA00022679"/>
    </source>
</evidence>
<evidence type="ECO:0000256" key="4">
    <source>
        <dbReference type="ARBA" id="ARBA00022741"/>
    </source>
</evidence>
<feature type="region of interest" description="Disordered" evidence="8">
    <location>
        <begin position="757"/>
        <end position="810"/>
    </location>
</feature>
<gene>
    <name evidence="10" type="primary">g8477</name>
    <name evidence="10" type="ORF">VP750_LOCUS7281</name>
</gene>
<dbReference type="InterPro" id="IPR000719">
    <property type="entry name" value="Prot_kinase_dom"/>
</dbReference>
<keyword evidence="2" id="KW-0723">Serine/threonine-protein kinase</keyword>
<feature type="domain" description="Protein kinase" evidence="9">
    <location>
        <begin position="42"/>
        <end position="300"/>
    </location>
</feature>
<organism evidence="10 11">
    <name type="scientific">Coccomyxa viridis</name>
    <dbReference type="NCBI Taxonomy" id="1274662"/>
    <lineage>
        <taxon>Eukaryota</taxon>
        <taxon>Viridiplantae</taxon>
        <taxon>Chlorophyta</taxon>
        <taxon>core chlorophytes</taxon>
        <taxon>Trebouxiophyceae</taxon>
        <taxon>Trebouxiophyceae incertae sedis</taxon>
        <taxon>Coccomyxaceae</taxon>
        <taxon>Coccomyxa</taxon>
    </lineage>
</organism>
<proteinExistence type="predicted"/>
<comment type="caution">
    <text evidence="10">The sequence shown here is derived from an EMBL/GenBank/DDBJ whole genome shotgun (WGS) entry which is preliminary data.</text>
</comment>
<dbReference type="PANTHER" id="PTHR48012">
    <property type="entry name" value="STERILE20-LIKE KINASE, ISOFORM B-RELATED"/>
    <property type="match status" value="1"/>
</dbReference>
<dbReference type="Pfam" id="PF00069">
    <property type="entry name" value="Pkinase"/>
    <property type="match status" value="1"/>
</dbReference>
<reference evidence="10 11" key="1">
    <citation type="submission" date="2024-06" db="EMBL/GenBank/DDBJ databases">
        <authorList>
            <person name="Kraege A."/>
            <person name="Thomma B."/>
        </authorList>
    </citation>
    <scope>NUCLEOTIDE SEQUENCE [LARGE SCALE GENOMIC DNA]</scope>
</reference>
<evidence type="ECO:0000256" key="6">
    <source>
        <dbReference type="ARBA" id="ARBA00022840"/>
    </source>
</evidence>
<evidence type="ECO:0000313" key="11">
    <source>
        <dbReference type="Proteomes" id="UP001497392"/>
    </source>
</evidence>
<dbReference type="EMBL" id="CAXHTA020000012">
    <property type="protein sequence ID" value="CAL5225622.1"/>
    <property type="molecule type" value="Genomic_DNA"/>
</dbReference>
<dbReference type="SMART" id="SM00185">
    <property type="entry name" value="ARM"/>
    <property type="match status" value="3"/>
</dbReference>
<dbReference type="InterPro" id="IPR011989">
    <property type="entry name" value="ARM-like"/>
</dbReference>
<evidence type="ECO:0000256" key="5">
    <source>
        <dbReference type="ARBA" id="ARBA00022777"/>
    </source>
</evidence>
<dbReference type="SMART" id="SM00220">
    <property type="entry name" value="S_TKc"/>
    <property type="match status" value="1"/>
</dbReference>
<evidence type="ECO:0000259" key="9">
    <source>
        <dbReference type="PROSITE" id="PS50011"/>
    </source>
</evidence>
<keyword evidence="4 7" id="KW-0547">Nucleotide-binding</keyword>
<evidence type="ECO:0000313" key="10">
    <source>
        <dbReference type="EMBL" id="CAL5225622.1"/>
    </source>
</evidence>
<evidence type="ECO:0000256" key="8">
    <source>
        <dbReference type="SAM" id="MobiDB-lite"/>
    </source>
</evidence>
<dbReference type="PROSITE" id="PS00107">
    <property type="entry name" value="PROTEIN_KINASE_ATP"/>
    <property type="match status" value="1"/>
</dbReference>
<dbReference type="PRINTS" id="PR00109">
    <property type="entry name" value="TYRKINASE"/>
</dbReference>
<dbReference type="EC" id="2.7.11.1" evidence="1"/>
<dbReference type="InterPro" id="IPR001245">
    <property type="entry name" value="Ser-Thr/Tyr_kinase_cat_dom"/>
</dbReference>
<dbReference type="Proteomes" id="UP001497392">
    <property type="component" value="Unassembled WGS sequence"/>
</dbReference>
<dbReference type="PANTHER" id="PTHR48012:SF26">
    <property type="entry name" value="SERINE_THREONINE-PROTEIN KINASE DDB_G0283821-RELATED"/>
    <property type="match status" value="1"/>
</dbReference>